<feature type="transmembrane region" description="Helical" evidence="1">
    <location>
        <begin position="262"/>
        <end position="283"/>
    </location>
</feature>
<feature type="transmembrane region" description="Helical" evidence="1">
    <location>
        <begin position="102"/>
        <end position="120"/>
    </location>
</feature>
<organism evidence="2 3">
    <name type="scientific">Edaphochlamys debaryana</name>
    <dbReference type="NCBI Taxonomy" id="47281"/>
    <lineage>
        <taxon>Eukaryota</taxon>
        <taxon>Viridiplantae</taxon>
        <taxon>Chlorophyta</taxon>
        <taxon>core chlorophytes</taxon>
        <taxon>Chlorophyceae</taxon>
        <taxon>CS clade</taxon>
        <taxon>Chlamydomonadales</taxon>
        <taxon>Chlamydomonadales incertae sedis</taxon>
        <taxon>Edaphochlamys</taxon>
    </lineage>
</organism>
<comment type="caution">
    <text evidence="2">The sequence shown here is derived from an EMBL/GenBank/DDBJ whole genome shotgun (WGS) entry which is preliminary data.</text>
</comment>
<proteinExistence type="predicted"/>
<dbReference type="PANTHER" id="PTHR31303:SF1">
    <property type="entry name" value="CTP-DEPENDENT DIACYLGLYCEROL KINASE 1"/>
    <property type="match status" value="1"/>
</dbReference>
<keyword evidence="1" id="KW-0472">Membrane</keyword>
<evidence type="ECO:0000313" key="3">
    <source>
        <dbReference type="Proteomes" id="UP000612055"/>
    </source>
</evidence>
<dbReference type="GO" id="GO:0004143">
    <property type="term" value="F:ATP-dependent diacylglycerol kinase activity"/>
    <property type="evidence" value="ECO:0007669"/>
    <property type="project" value="InterPro"/>
</dbReference>
<reference evidence="2" key="1">
    <citation type="journal article" date="2020" name="bioRxiv">
        <title>Comparative genomics of Chlamydomonas.</title>
        <authorList>
            <person name="Craig R.J."/>
            <person name="Hasan A.R."/>
            <person name="Ness R.W."/>
            <person name="Keightley P.D."/>
        </authorList>
    </citation>
    <scope>NUCLEOTIDE SEQUENCE</scope>
    <source>
        <strain evidence="2">CCAP 11/70</strain>
    </source>
</reference>
<dbReference type="GO" id="GO:0005789">
    <property type="term" value="C:endoplasmic reticulum membrane"/>
    <property type="evidence" value="ECO:0007669"/>
    <property type="project" value="TreeGrafter"/>
</dbReference>
<sequence length="305" mass="31763">MTSTEYAGISTEKIESALGYGAVLGTCFLLLNALFGKSAKKKGGRTGRVFVELQRKSFHMIGGCILAACYQWGMKWGYFTSAFLGSDHLANIPNRPFDGGSAYVALCLIEWIIEFIRLQVPAVRTMWLRTFRGLVREKEHNAASGLAYFLPGITAAMLAAPPNAAILAILYLSVGDAAASIGTAAGVIPVGSSKRRVEGSIGCFIVCSVIGAYVGLETRVALMSAGIVTLGEVLAEVIGLDDNFVIPLMGVVGLRIALAPQYGYMAATMGAGVGVGAALGLVVSFTGREPSAKAVAAKAAAAKSK</sequence>
<keyword evidence="1" id="KW-0812">Transmembrane</keyword>
<dbReference type="AlphaFoldDB" id="A0A835XUC7"/>
<feature type="transmembrane region" description="Helical" evidence="1">
    <location>
        <begin position="57"/>
        <end position="74"/>
    </location>
</feature>
<evidence type="ECO:0000256" key="1">
    <source>
        <dbReference type="SAM" id="Phobius"/>
    </source>
</evidence>
<dbReference type="Proteomes" id="UP000612055">
    <property type="component" value="Unassembled WGS sequence"/>
</dbReference>
<dbReference type="PANTHER" id="PTHR31303">
    <property type="entry name" value="CTP-DEPENDENT DIACYLGLYCEROL KINASE 1"/>
    <property type="match status" value="1"/>
</dbReference>
<keyword evidence="3" id="KW-1185">Reference proteome</keyword>
<feature type="transmembrane region" description="Helical" evidence="1">
    <location>
        <begin position="197"/>
        <end position="216"/>
    </location>
</feature>
<protein>
    <submittedName>
        <fullName evidence="2">Uncharacterized protein</fullName>
    </submittedName>
</protein>
<accession>A0A835XUC7</accession>
<feature type="transmembrane region" description="Helical" evidence="1">
    <location>
        <begin position="17"/>
        <end position="36"/>
    </location>
</feature>
<dbReference type="EMBL" id="JAEHOE010000118">
    <property type="protein sequence ID" value="KAG2486064.1"/>
    <property type="molecule type" value="Genomic_DNA"/>
</dbReference>
<dbReference type="GO" id="GO:0006654">
    <property type="term" value="P:phosphatidic acid biosynthetic process"/>
    <property type="evidence" value="ECO:0007669"/>
    <property type="project" value="TreeGrafter"/>
</dbReference>
<feature type="transmembrane region" description="Helical" evidence="1">
    <location>
        <begin position="141"/>
        <end position="160"/>
    </location>
</feature>
<name>A0A835XUC7_9CHLO</name>
<gene>
    <name evidence="2" type="ORF">HYH03_015270</name>
</gene>
<evidence type="ECO:0000313" key="2">
    <source>
        <dbReference type="EMBL" id="KAG2486064.1"/>
    </source>
</evidence>
<keyword evidence="1" id="KW-1133">Transmembrane helix</keyword>
<dbReference type="InterPro" id="IPR037997">
    <property type="entry name" value="Dgk1-like"/>
</dbReference>
<feature type="transmembrane region" description="Helical" evidence="1">
    <location>
        <begin position="166"/>
        <end position="190"/>
    </location>
</feature>
<dbReference type="OrthoDB" id="274622at2759"/>